<gene>
    <name evidence="2" type="ORF">TCEB3V08_LOCUS8747</name>
</gene>
<proteinExistence type="predicted"/>
<protein>
    <submittedName>
        <fullName evidence="2">Uncharacterized protein</fullName>
    </submittedName>
</protein>
<feature type="region of interest" description="Disordered" evidence="1">
    <location>
        <begin position="1"/>
        <end position="39"/>
    </location>
</feature>
<name>A0A7R9H5N4_TIMCR</name>
<feature type="compositionally biased region" description="Low complexity" evidence="1">
    <location>
        <begin position="28"/>
        <end position="39"/>
    </location>
</feature>
<accession>A0A7R9H5N4</accession>
<sequence length="71" mass="7621">MYSENVDCCSPLSEDRRPQYLSSQENLSRGPSPSSPASCSSLRRGVGVLINEGISAGSLEVFELAALLNQF</sequence>
<dbReference type="AlphaFoldDB" id="A0A7R9H5N4"/>
<dbReference type="EMBL" id="OC319985">
    <property type="protein sequence ID" value="CAD7406892.1"/>
    <property type="molecule type" value="Genomic_DNA"/>
</dbReference>
<evidence type="ECO:0000313" key="2">
    <source>
        <dbReference type="EMBL" id="CAD7406892.1"/>
    </source>
</evidence>
<evidence type="ECO:0000256" key="1">
    <source>
        <dbReference type="SAM" id="MobiDB-lite"/>
    </source>
</evidence>
<organism evidence="2">
    <name type="scientific">Timema cristinae</name>
    <name type="common">Walking stick</name>
    <dbReference type="NCBI Taxonomy" id="61476"/>
    <lineage>
        <taxon>Eukaryota</taxon>
        <taxon>Metazoa</taxon>
        <taxon>Ecdysozoa</taxon>
        <taxon>Arthropoda</taxon>
        <taxon>Hexapoda</taxon>
        <taxon>Insecta</taxon>
        <taxon>Pterygota</taxon>
        <taxon>Neoptera</taxon>
        <taxon>Polyneoptera</taxon>
        <taxon>Phasmatodea</taxon>
        <taxon>Timematodea</taxon>
        <taxon>Timematoidea</taxon>
        <taxon>Timematidae</taxon>
        <taxon>Timema</taxon>
    </lineage>
</organism>
<reference evidence="2" key="1">
    <citation type="submission" date="2020-11" db="EMBL/GenBank/DDBJ databases">
        <authorList>
            <person name="Tran Van P."/>
        </authorList>
    </citation>
    <scope>NUCLEOTIDE SEQUENCE</scope>
</reference>